<gene>
    <name evidence="1" type="ORF">FVE85_6548</name>
</gene>
<reference evidence="2" key="1">
    <citation type="journal article" date="2019" name="Nat. Commun.">
        <title>Expansion of phycobilisome linker gene families in mesophilic red algae.</title>
        <authorList>
            <person name="Lee J."/>
            <person name="Kim D."/>
            <person name="Bhattacharya D."/>
            <person name="Yoon H.S."/>
        </authorList>
    </citation>
    <scope>NUCLEOTIDE SEQUENCE [LARGE SCALE GENOMIC DNA]</scope>
    <source>
        <strain evidence="2">CCMP 1328</strain>
    </source>
</reference>
<protein>
    <submittedName>
        <fullName evidence="1">Uncharacterized protein</fullName>
    </submittedName>
</protein>
<accession>A0A5J4Z803</accession>
<dbReference type="EMBL" id="VRMN01000001">
    <property type="protein sequence ID" value="KAA8498963.1"/>
    <property type="molecule type" value="Genomic_DNA"/>
</dbReference>
<dbReference type="AlphaFoldDB" id="A0A5J4Z803"/>
<organism evidence="1 2">
    <name type="scientific">Porphyridium purpureum</name>
    <name type="common">Red alga</name>
    <name type="synonym">Porphyridium cruentum</name>
    <dbReference type="NCBI Taxonomy" id="35688"/>
    <lineage>
        <taxon>Eukaryota</taxon>
        <taxon>Rhodophyta</taxon>
        <taxon>Bangiophyceae</taxon>
        <taxon>Porphyridiales</taxon>
        <taxon>Porphyridiaceae</taxon>
        <taxon>Porphyridium</taxon>
    </lineage>
</organism>
<dbReference type="Proteomes" id="UP000324585">
    <property type="component" value="Unassembled WGS sequence"/>
</dbReference>
<evidence type="ECO:0000313" key="2">
    <source>
        <dbReference type="Proteomes" id="UP000324585"/>
    </source>
</evidence>
<comment type="caution">
    <text evidence="1">The sequence shown here is derived from an EMBL/GenBank/DDBJ whole genome shotgun (WGS) entry which is preliminary data.</text>
</comment>
<sequence>MARYSRVRCIGYVVSTTPPVGDESEAFDRDEWTSNPEQAIDDRFALFSAAVHQARDTMVGQEEPDCMYIFVVPEFFFRTPLGAMDSSDENWFGHLQSLVIQLASAPKFLHWLFVCGTILDSDALAQARETSYKAQQREHMSFLMRAYDNSADTEAREVLFSMLQNASESARQRSLYMVRNRVFIYKQNSVEFPKGLAVDKLHCSANNVRAIVFAPRVCSDLSVAYPPINLSNGEIKVSGADCRSIFTIERICFAVEVCLDHKRGRLRQVRCSHTASQVPVDVHLIVSCGMQIHESSVVARTGGIVFNTDGQYATREKDLFPDALTSHFQGSEDMRGHTQLSVVVEEAALDGTSHATLGLPERVSSVQRAPLVVPEGFCVNRIMAYGPGEIHLYPSLKLP</sequence>
<dbReference type="OMA" id="THIRFIG"/>
<proteinExistence type="predicted"/>
<evidence type="ECO:0000313" key="1">
    <source>
        <dbReference type="EMBL" id="KAA8498963.1"/>
    </source>
</evidence>
<keyword evidence="2" id="KW-1185">Reference proteome</keyword>
<name>A0A5J4Z803_PORPP</name>